<dbReference type="InterPro" id="IPR007110">
    <property type="entry name" value="Ig-like_dom"/>
</dbReference>
<keyword evidence="3" id="KW-1185">Reference proteome</keyword>
<feature type="domain" description="Ig-like" evidence="2">
    <location>
        <begin position="138"/>
        <end position="228"/>
    </location>
</feature>
<feature type="non-terminal residue" evidence="4">
    <location>
        <position position="1"/>
    </location>
</feature>
<evidence type="ECO:0000313" key="3">
    <source>
        <dbReference type="Proteomes" id="UP000694941"/>
    </source>
</evidence>
<dbReference type="PANTHER" id="PTHR10075">
    <property type="entry name" value="BASIGIN RELATED"/>
    <property type="match status" value="1"/>
</dbReference>
<organism evidence="3 4">
    <name type="scientific">Limulus polyphemus</name>
    <name type="common">Atlantic horseshoe crab</name>
    <dbReference type="NCBI Taxonomy" id="6850"/>
    <lineage>
        <taxon>Eukaryota</taxon>
        <taxon>Metazoa</taxon>
        <taxon>Ecdysozoa</taxon>
        <taxon>Arthropoda</taxon>
        <taxon>Chelicerata</taxon>
        <taxon>Merostomata</taxon>
        <taxon>Xiphosura</taxon>
        <taxon>Limulidae</taxon>
        <taxon>Limulus</taxon>
    </lineage>
</organism>
<proteinExistence type="predicted"/>
<dbReference type="InterPro" id="IPR036179">
    <property type="entry name" value="Ig-like_dom_sf"/>
</dbReference>
<dbReference type="PANTHER" id="PTHR10075:SF100">
    <property type="entry name" value="FASCICLIN-2"/>
    <property type="match status" value="1"/>
</dbReference>
<dbReference type="InterPro" id="IPR013098">
    <property type="entry name" value="Ig_I-set"/>
</dbReference>
<dbReference type="InterPro" id="IPR003598">
    <property type="entry name" value="Ig_sub2"/>
</dbReference>
<feature type="domain" description="Ig-like" evidence="2">
    <location>
        <begin position="329"/>
        <end position="425"/>
    </location>
</feature>
<dbReference type="GeneID" id="111083886"/>
<feature type="domain" description="Ig-like" evidence="2">
    <location>
        <begin position="232"/>
        <end position="319"/>
    </location>
</feature>
<evidence type="ECO:0000256" key="1">
    <source>
        <dbReference type="ARBA" id="ARBA00023319"/>
    </source>
</evidence>
<dbReference type="InterPro" id="IPR003599">
    <property type="entry name" value="Ig_sub"/>
</dbReference>
<evidence type="ECO:0000313" key="4">
    <source>
        <dbReference type="RefSeq" id="XP_022236317.1"/>
    </source>
</evidence>
<gene>
    <name evidence="4" type="primary">LOC111083886</name>
</gene>
<keyword evidence="1" id="KW-0393">Immunoglobulin domain</keyword>
<name>A0ABM1RY62_LIMPO</name>
<evidence type="ECO:0000259" key="2">
    <source>
        <dbReference type="PROSITE" id="PS50835"/>
    </source>
</evidence>
<feature type="non-terminal residue" evidence="4">
    <location>
        <position position="427"/>
    </location>
</feature>
<dbReference type="InterPro" id="IPR013783">
    <property type="entry name" value="Ig-like_fold"/>
</dbReference>
<dbReference type="CDD" id="cd20956">
    <property type="entry name" value="IgI_4_Dscam"/>
    <property type="match status" value="1"/>
</dbReference>
<dbReference type="SMART" id="SM00409">
    <property type="entry name" value="IG"/>
    <property type="match status" value="4"/>
</dbReference>
<protein>
    <submittedName>
        <fullName evidence="4">Down syndrome cell adhesion molecule-like protein Dscam2</fullName>
    </submittedName>
</protein>
<feature type="domain" description="Ig-like" evidence="2">
    <location>
        <begin position="3"/>
        <end position="96"/>
    </location>
</feature>
<dbReference type="Gene3D" id="2.60.40.10">
    <property type="entry name" value="Immunoglobulins"/>
    <property type="match status" value="4"/>
</dbReference>
<dbReference type="RefSeq" id="XP_022236317.1">
    <property type="nucleotide sequence ID" value="XM_022380609.1"/>
</dbReference>
<dbReference type="SUPFAM" id="SSF48726">
    <property type="entry name" value="Immunoglobulin"/>
    <property type="match status" value="4"/>
</dbReference>
<dbReference type="PROSITE" id="PS50835">
    <property type="entry name" value="IG_LIKE"/>
    <property type="match status" value="5"/>
</dbReference>
<dbReference type="Pfam" id="PF13927">
    <property type="entry name" value="Ig_3"/>
    <property type="match status" value="2"/>
</dbReference>
<dbReference type="Pfam" id="PF07679">
    <property type="entry name" value="I-set"/>
    <property type="match status" value="2"/>
</dbReference>
<accession>A0ABM1RY62</accession>
<dbReference type="SMART" id="SM00408">
    <property type="entry name" value="IGc2"/>
    <property type="match status" value="4"/>
</dbReference>
<reference evidence="4" key="1">
    <citation type="submission" date="2025-08" db="UniProtKB">
        <authorList>
            <consortium name="RefSeq"/>
        </authorList>
    </citation>
    <scope>IDENTIFICATION</scope>
    <source>
        <tissue evidence="4">Muscle</tissue>
    </source>
</reference>
<feature type="domain" description="Ig-like" evidence="2">
    <location>
        <begin position="100"/>
        <end position="135"/>
    </location>
</feature>
<sequence>EKPVLEEAFPENTLQPGSSVSMRCGATGTPLAQVTWLLDGFPLPNLLRFRVGDYVTQSNQVVSHVNISAIKPEDGGYFACIARNEVGKVVHQGKLNVIGPPVVRKMPNMTVLSGHSFTVQCPAGGYPLTFITWEKVPPKIDPFRFSEDLEEGMRSVVFCAVVAGDPPVSLTWLKDGEPLQPEEGVTVEMLNDFTSTLVFQSAHFKHSGNYTCVASNSATTVNYTATMVVNVPPFWKIQPTDLSAVKGETIIIDCQAGGFPSPQIRWKINQGSSGSFRTVISNPHIQILENGSLVLRGVDVDDSGSFMCQANNGITPSLSVVIQLNVHIPAYVTTEFQSITVRKGASVNLTCEAFGEMPVVIKWQKDRQPFTTALHKSRYTEVTEMTDDRIISVLRILFSDRQDSSLFSCIASNSHGTDESNFQVLVQ</sequence>
<dbReference type="Proteomes" id="UP000694941">
    <property type="component" value="Unplaced"/>
</dbReference>